<reference evidence="1 2" key="1">
    <citation type="journal article" date="2010" name="ChemBioChem">
        <title>Cloning and characterization of the biosynthetic gene cluster of 16-membered macrolide antibiotic FD-891: involvement of a dual functional cytochrome P450 monooxygenase catalyzing epoxidation and hydroxylation.</title>
        <authorList>
            <person name="Kudo F."/>
            <person name="Motegi A."/>
            <person name="Mizoue K."/>
            <person name="Eguchi T."/>
        </authorList>
    </citation>
    <scope>NUCLEOTIDE SEQUENCE [LARGE SCALE GENOMIC DNA]</scope>
    <source>
        <strain evidence="1 2">A-8890</strain>
    </source>
</reference>
<sequence>MLVAVAPTRSVSLVISDMERLASGQARMLSDPGHTVGGLSGDCSAPVTGGSLHVPPCGTRPSRVTPSPLE</sequence>
<keyword evidence="2" id="KW-1185">Reference proteome</keyword>
<accession>A0ABN5VFD3</accession>
<evidence type="ECO:0000313" key="2">
    <source>
        <dbReference type="Proteomes" id="UP001321542"/>
    </source>
</evidence>
<protein>
    <submittedName>
        <fullName evidence="1">Uncharacterized protein</fullName>
    </submittedName>
</protein>
<dbReference type="EMBL" id="AP018448">
    <property type="protein sequence ID" value="BBC31931.1"/>
    <property type="molecule type" value="Genomic_DNA"/>
</dbReference>
<reference evidence="1 2" key="2">
    <citation type="journal article" date="2023" name="ChemBioChem">
        <title>Acyltransferase Domain Exchange between Two Independent Type I Polyketide Synthases in the Same Producer Strain of Macrolide Antibiotics.</title>
        <authorList>
            <person name="Kudo F."/>
            <person name="Kishikawa K."/>
            <person name="Tsuboi K."/>
            <person name="Kido T."/>
            <person name="Usui T."/>
            <person name="Hashimoto J."/>
            <person name="Shin-Ya K."/>
            <person name="Miyanaga A."/>
            <person name="Eguchi T."/>
        </authorList>
    </citation>
    <scope>NUCLEOTIDE SEQUENCE [LARGE SCALE GENOMIC DNA]</scope>
    <source>
        <strain evidence="1 2">A-8890</strain>
    </source>
</reference>
<gene>
    <name evidence="1" type="ORF">SGFS_032250</name>
</gene>
<organism evidence="1 2">
    <name type="scientific">Streptomyces graminofaciens</name>
    <dbReference type="NCBI Taxonomy" id="68212"/>
    <lineage>
        <taxon>Bacteria</taxon>
        <taxon>Bacillati</taxon>
        <taxon>Actinomycetota</taxon>
        <taxon>Actinomycetes</taxon>
        <taxon>Kitasatosporales</taxon>
        <taxon>Streptomycetaceae</taxon>
        <taxon>Streptomyces</taxon>
    </lineage>
</organism>
<dbReference type="Proteomes" id="UP001321542">
    <property type="component" value="Chromosome"/>
</dbReference>
<name>A0ABN5VFD3_9ACTN</name>
<evidence type="ECO:0000313" key="1">
    <source>
        <dbReference type="EMBL" id="BBC31931.1"/>
    </source>
</evidence>
<proteinExistence type="predicted"/>